<feature type="domain" description="Dienelactone hydrolase" evidence="1">
    <location>
        <begin position="53"/>
        <end position="287"/>
    </location>
</feature>
<dbReference type="Proteomes" id="UP001224775">
    <property type="component" value="Unassembled WGS sequence"/>
</dbReference>
<organism evidence="2 3">
    <name type="scientific">Skeletonema marinoi</name>
    <dbReference type="NCBI Taxonomy" id="267567"/>
    <lineage>
        <taxon>Eukaryota</taxon>
        <taxon>Sar</taxon>
        <taxon>Stramenopiles</taxon>
        <taxon>Ochrophyta</taxon>
        <taxon>Bacillariophyta</taxon>
        <taxon>Coscinodiscophyceae</taxon>
        <taxon>Thalassiosirophycidae</taxon>
        <taxon>Thalassiosirales</taxon>
        <taxon>Skeletonemataceae</taxon>
        <taxon>Skeletonema</taxon>
        <taxon>Skeletonema marinoi-dohrnii complex</taxon>
    </lineage>
</organism>
<evidence type="ECO:0000313" key="2">
    <source>
        <dbReference type="EMBL" id="KAK1738650.1"/>
    </source>
</evidence>
<dbReference type="InterPro" id="IPR029058">
    <property type="entry name" value="AB_hydrolase_fold"/>
</dbReference>
<comment type="caution">
    <text evidence="2">The sequence shown here is derived from an EMBL/GenBank/DDBJ whole genome shotgun (WGS) entry which is preliminary data.</text>
</comment>
<dbReference type="AlphaFoldDB" id="A0AAD8Y4S8"/>
<reference evidence="2" key="1">
    <citation type="submission" date="2023-06" db="EMBL/GenBank/DDBJ databases">
        <title>Survivors Of The Sea: Transcriptome response of Skeletonema marinoi to long-term dormancy.</title>
        <authorList>
            <person name="Pinder M.I.M."/>
            <person name="Kourtchenko O."/>
            <person name="Robertson E.K."/>
            <person name="Larsson T."/>
            <person name="Maumus F."/>
            <person name="Osuna-Cruz C.M."/>
            <person name="Vancaester E."/>
            <person name="Stenow R."/>
            <person name="Vandepoele K."/>
            <person name="Ploug H."/>
            <person name="Bruchert V."/>
            <person name="Godhe A."/>
            <person name="Topel M."/>
        </authorList>
    </citation>
    <scope>NUCLEOTIDE SEQUENCE</scope>
    <source>
        <strain evidence="2">R05AC</strain>
    </source>
</reference>
<dbReference type="PANTHER" id="PTHR17630">
    <property type="entry name" value="DIENELACTONE HYDROLASE"/>
    <property type="match status" value="1"/>
</dbReference>
<proteinExistence type="predicted"/>
<keyword evidence="3" id="KW-1185">Reference proteome</keyword>
<keyword evidence="2" id="KW-0378">Hydrolase</keyword>
<dbReference type="SUPFAM" id="SSF53474">
    <property type="entry name" value="alpha/beta-Hydrolases"/>
    <property type="match status" value="1"/>
</dbReference>
<accession>A0AAD8Y4S8</accession>
<dbReference type="EC" id="3.1.-.-" evidence="2"/>
<dbReference type="InterPro" id="IPR002925">
    <property type="entry name" value="Dienelactn_hydro"/>
</dbReference>
<dbReference type="PANTHER" id="PTHR17630:SF44">
    <property type="entry name" value="PROTEIN AIM2"/>
    <property type="match status" value="1"/>
</dbReference>
<gene>
    <name evidence="2" type="ORF">QTG54_010680</name>
</gene>
<name>A0AAD8Y4S8_9STRA</name>
<dbReference type="Gene3D" id="3.40.50.1820">
    <property type="entry name" value="alpha/beta hydrolase"/>
    <property type="match status" value="1"/>
</dbReference>
<evidence type="ECO:0000259" key="1">
    <source>
        <dbReference type="Pfam" id="PF01738"/>
    </source>
</evidence>
<dbReference type="GO" id="GO:0016787">
    <property type="term" value="F:hydrolase activity"/>
    <property type="evidence" value="ECO:0007669"/>
    <property type="project" value="UniProtKB-KW"/>
</dbReference>
<dbReference type="Pfam" id="PF01738">
    <property type="entry name" value="DLH"/>
    <property type="match status" value="1"/>
</dbReference>
<protein>
    <submittedName>
        <fullName evidence="2">Dienelactone hydrolase family protein</fullName>
        <ecNumber evidence="2">3.1.-.-</ecNumber>
    </submittedName>
</protein>
<evidence type="ECO:0000313" key="3">
    <source>
        <dbReference type="Proteomes" id="UP001224775"/>
    </source>
</evidence>
<dbReference type="EMBL" id="JATAAI010000020">
    <property type="protein sequence ID" value="KAK1738650.1"/>
    <property type="molecule type" value="Genomic_DNA"/>
</dbReference>
<sequence length="289" mass="31585">MTTSCCPDNSWGSPLHVSHGTKSLDGARGELCKIGPSKDLEMYVSRPPVGGASQKALCVLTDVYGLQSRLFAICDKLAADLQLTVVALDTFRGETKDMHLDDFKEWLGSHPFERDISESAKDDKSAVYPVKEDIESCFEFLLDTYNINSSDVGVAGFCWGVWAMTKACEMKLFRCAVGFHPSIKIESMVFGGDQEAITKKAADNAPILLCVAGNDLDNLKPSQGGALANIIAKSKTKDTGDNDKAAPRCVEFPEMMHGWVSRGDTSIEKVKEDAEAALNLSVDFLRRWM</sequence>